<feature type="domain" description="DUF7580" evidence="2">
    <location>
        <begin position="391"/>
        <end position="550"/>
    </location>
</feature>
<accession>A0AAE0PGK9</accession>
<dbReference type="InterPro" id="IPR056002">
    <property type="entry name" value="DUF7580"/>
</dbReference>
<protein>
    <recommendedName>
        <fullName evidence="2">DUF7580 domain-containing protein</fullName>
    </recommendedName>
</protein>
<reference evidence="3" key="1">
    <citation type="journal article" date="2023" name="Mol. Phylogenet. Evol.">
        <title>Genome-scale phylogeny and comparative genomics of the fungal order Sordariales.</title>
        <authorList>
            <person name="Hensen N."/>
            <person name="Bonometti L."/>
            <person name="Westerberg I."/>
            <person name="Brannstrom I.O."/>
            <person name="Guillou S."/>
            <person name="Cros-Aarteil S."/>
            <person name="Calhoun S."/>
            <person name="Haridas S."/>
            <person name="Kuo A."/>
            <person name="Mondo S."/>
            <person name="Pangilinan J."/>
            <person name="Riley R."/>
            <person name="LaButti K."/>
            <person name="Andreopoulos B."/>
            <person name="Lipzen A."/>
            <person name="Chen C."/>
            <person name="Yan M."/>
            <person name="Daum C."/>
            <person name="Ng V."/>
            <person name="Clum A."/>
            <person name="Steindorff A."/>
            <person name="Ohm R.A."/>
            <person name="Martin F."/>
            <person name="Silar P."/>
            <person name="Natvig D.O."/>
            <person name="Lalanne C."/>
            <person name="Gautier V."/>
            <person name="Ament-Velasquez S.L."/>
            <person name="Kruys A."/>
            <person name="Hutchinson M.I."/>
            <person name="Powell A.J."/>
            <person name="Barry K."/>
            <person name="Miller A.N."/>
            <person name="Grigoriev I.V."/>
            <person name="Debuchy R."/>
            <person name="Gladieux P."/>
            <person name="Hiltunen Thoren M."/>
            <person name="Johannesson H."/>
        </authorList>
    </citation>
    <scope>NUCLEOTIDE SEQUENCE</scope>
    <source>
        <strain evidence="3">FGSC 1904</strain>
    </source>
</reference>
<dbReference type="PANTHER" id="PTHR35186">
    <property type="entry name" value="ANK_REP_REGION DOMAIN-CONTAINING PROTEIN"/>
    <property type="match status" value="1"/>
</dbReference>
<sequence length="678" mass="76438">MEVAGLVFGVIPLAITALDKYGEAADRFGHYYRIRVEHKKWKDALSYSQLILRSHLAELLVPVLNLEQDQIRELLQVENGQLQRQQPWRNNPEIVAALKDRLQDSYDMYVRKLEETKSVVEQITQVLALESPSVQSKMKQQSSTKSSLFSMTRLKTAFSSENRSFQWYRIKFSMKGTGSRKSLFRDLEDCTNKLEKLLAVSDRNRQLTQLSKQRSSSSLGTAAEQALCSFWKHADKFYRALASTWNCRCKAHTTNLLLRHRTSGHPEFEVLLTRQLELHPSNAWKVRSAKIVADEQDSAISGSAPIHAPSHRDSRPVKSAMGGKAGGSKGKTTMFVGVETSSTQTVTLLQVKQDNKSTITVNSITTPPGSQVIRSLCTVLDMPVSSPSSGQGESSYGFFLHNKTFYHVYNTIQRPITLSDADELPTLTLQWLIDSDVLRRIERSSRYALALTVASSFLQLLDTPWLTSTALTKSDIVFVDETPDTDLYRKKPPVNRPYLHLPGPSPPTTTTSSHPQGHGGRTSPPIFHHPSDPLTLLAIILFELTYGSSLRDHPVWRNYDLYAPASHEMHRQMYDTAALDELSEDKGEFEKNTGVEEANAVRWCLWGKKRLSQDMWRNGGWRREMWVNVVEPLRRCISYMSTGSLEEVGAGVPRGWEGDVEGGWGWGWGWGVVRVVVG</sequence>
<feature type="region of interest" description="Disordered" evidence="1">
    <location>
        <begin position="489"/>
        <end position="526"/>
    </location>
</feature>
<keyword evidence="4" id="KW-1185">Reference proteome</keyword>
<evidence type="ECO:0000259" key="2">
    <source>
        <dbReference type="Pfam" id="PF24476"/>
    </source>
</evidence>
<evidence type="ECO:0000256" key="1">
    <source>
        <dbReference type="SAM" id="MobiDB-lite"/>
    </source>
</evidence>
<feature type="region of interest" description="Disordered" evidence="1">
    <location>
        <begin position="300"/>
        <end position="331"/>
    </location>
</feature>
<dbReference type="AlphaFoldDB" id="A0AAE0PGK9"/>
<evidence type="ECO:0000313" key="4">
    <source>
        <dbReference type="Proteomes" id="UP001281003"/>
    </source>
</evidence>
<gene>
    <name evidence="3" type="ORF">B0T20DRAFT_433999</name>
</gene>
<organism evidence="3 4">
    <name type="scientific">Sordaria brevicollis</name>
    <dbReference type="NCBI Taxonomy" id="83679"/>
    <lineage>
        <taxon>Eukaryota</taxon>
        <taxon>Fungi</taxon>
        <taxon>Dikarya</taxon>
        <taxon>Ascomycota</taxon>
        <taxon>Pezizomycotina</taxon>
        <taxon>Sordariomycetes</taxon>
        <taxon>Sordariomycetidae</taxon>
        <taxon>Sordariales</taxon>
        <taxon>Sordariaceae</taxon>
        <taxon>Sordaria</taxon>
    </lineage>
</organism>
<dbReference type="Proteomes" id="UP001281003">
    <property type="component" value="Unassembled WGS sequence"/>
</dbReference>
<proteinExistence type="predicted"/>
<name>A0AAE0PGK9_SORBR</name>
<comment type="caution">
    <text evidence="3">The sequence shown here is derived from an EMBL/GenBank/DDBJ whole genome shotgun (WGS) entry which is preliminary data.</text>
</comment>
<evidence type="ECO:0000313" key="3">
    <source>
        <dbReference type="EMBL" id="KAK3399598.1"/>
    </source>
</evidence>
<dbReference type="Pfam" id="PF24476">
    <property type="entry name" value="DUF7580"/>
    <property type="match status" value="1"/>
</dbReference>
<dbReference type="EMBL" id="JAUTDP010000004">
    <property type="protein sequence ID" value="KAK3399598.1"/>
    <property type="molecule type" value="Genomic_DNA"/>
</dbReference>
<reference evidence="3" key="2">
    <citation type="submission" date="2023-07" db="EMBL/GenBank/DDBJ databases">
        <authorList>
            <consortium name="Lawrence Berkeley National Laboratory"/>
            <person name="Haridas S."/>
            <person name="Hensen N."/>
            <person name="Bonometti L."/>
            <person name="Westerberg I."/>
            <person name="Brannstrom I.O."/>
            <person name="Guillou S."/>
            <person name="Cros-Aarteil S."/>
            <person name="Calhoun S."/>
            <person name="Kuo A."/>
            <person name="Mondo S."/>
            <person name="Pangilinan J."/>
            <person name="Riley R."/>
            <person name="LaButti K."/>
            <person name="Andreopoulos B."/>
            <person name="Lipzen A."/>
            <person name="Chen C."/>
            <person name="Yanf M."/>
            <person name="Daum C."/>
            <person name="Ng V."/>
            <person name="Clum A."/>
            <person name="Steindorff A."/>
            <person name="Ohm R."/>
            <person name="Martin F."/>
            <person name="Silar P."/>
            <person name="Natvig D."/>
            <person name="Lalanne C."/>
            <person name="Gautier V."/>
            <person name="Ament-velasquez S.L."/>
            <person name="Kruys A."/>
            <person name="Hutchinson M.I."/>
            <person name="Powell A.J."/>
            <person name="Barry K."/>
            <person name="Miller A.N."/>
            <person name="Grigoriev I.V."/>
            <person name="Debuchy R."/>
            <person name="Gladieux P."/>
            <person name="Thoren M.H."/>
            <person name="Johannesson H."/>
        </authorList>
    </citation>
    <scope>NUCLEOTIDE SEQUENCE</scope>
    <source>
        <strain evidence="3">FGSC 1904</strain>
    </source>
</reference>
<dbReference type="PANTHER" id="PTHR35186:SF4">
    <property type="entry name" value="PRION-INHIBITION AND PROPAGATION HELO DOMAIN-CONTAINING PROTEIN"/>
    <property type="match status" value="1"/>
</dbReference>